<dbReference type="PANTHER" id="PTHR30620:SF16">
    <property type="entry name" value="LYSOSOMAL BETA GLUCOSIDASE"/>
    <property type="match status" value="1"/>
</dbReference>
<name>A0A2L0UCC6_9MICC</name>
<dbReference type="InterPro" id="IPR001764">
    <property type="entry name" value="Glyco_hydro_3_N"/>
</dbReference>
<dbReference type="PANTHER" id="PTHR30620">
    <property type="entry name" value="PERIPLASMIC BETA-GLUCOSIDASE-RELATED"/>
    <property type="match status" value="1"/>
</dbReference>
<evidence type="ECO:0000256" key="2">
    <source>
        <dbReference type="ARBA" id="ARBA00005336"/>
    </source>
</evidence>
<proteinExistence type="inferred from homology"/>
<gene>
    <name evidence="9" type="ORF">CVO76_04030</name>
</gene>
<dbReference type="AlphaFoldDB" id="A0A2L0UCC6"/>
<evidence type="ECO:0000259" key="8">
    <source>
        <dbReference type="Pfam" id="PF00933"/>
    </source>
</evidence>
<protein>
    <recommendedName>
        <fullName evidence="3">beta-glucosidase</fullName>
        <ecNumber evidence="3">3.2.1.21</ecNumber>
    </recommendedName>
</protein>
<feature type="non-terminal residue" evidence="9">
    <location>
        <position position="398"/>
    </location>
</feature>
<sequence>MGKYSDARRDPTAAPGNNAAARRRGLRPVATLTAGALLATILAAGSAASAAPPQKVRQPALDSRSAEIIRVDGRSFRDLDGDGALTPYEDWRLAPEERAVDLVARLSLEEKSGQLMHASLSGQATYDRTAFTRLLAERHITTFISRLGAGAGTLAREHNDLQSLAEEQPFGIPLKISTDPRNGFTVTEGQTVSNGDFTAFPDPIGMGAVGDPEATRAMADIIREEYRAVGIHEALSPQADLATEPRWTRINGTFGSTGETVGEHVQAYVEGMQGGPDGLTPDGVATVVKHWVGYGAQVDGYDSHYYYGRYAAFPGNNFEEHLTPYEGAFAAGASGIMPTYSILQDLQRDGTAVEQVGANHNEYLLQDVLRGEYGFDGVITSDWGIANDCPASCLALRP</sequence>
<evidence type="ECO:0000256" key="4">
    <source>
        <dbReference type="ARBA" id="ARBA00022729"/>
    </source>
</evidence>
<feature type="region of interest" description="Disordered" evidence="7">
    <location>
        <begin position="1"/>
        <end position="23"/>
    </location>
</feature>
<reference evidence="9 10" key="1">
    <citation type="submission" date="2017-11" db="EMBL/GenBank/DDBJ databases">
        <title>Draft genome of Arthrobacter agilis strain UMCV2, a plant growth-promoting rhizobacterium and biocontrol capacity of phytopathogenic fungi.</title>
        <authorList>
            <person name="Martinez-Camara R."/>
            <person name="Santoyo G."/>
            <person name="Moreno-Hagelsieb G."/>
            <person name="Valencia-Cantero E."/>
        </authorList>
    </citation>
    <scope>NUCLEOTIDE SEQUENCE [LARGE SCALE GENOMIC DNA]</scope>
    <source>
        <strain evidence="9 10">UMCV2</strain>
    </source>
</reference>
<dbReference type="EC" id="3.2.1.21" evidence="3"/>
<accession>A0A2L0UCC6</accession>
<evidence type="ECO:0000256" key="3">
    <source>
        <dbReference type="ARBA" id="ARBA00012744"/>
    </source>
</evidence>
<organism evidence="9 10">
    <name type="scientific">Arthrobacter agilis</name>
    <dbReference type="NCBI Taxonomy" id="37921"/>
    <lineage>
        <taxon>Bacteria</taxon>
        <taxon>Bacillati</taxon>
        <taxon>Actinomycetota</taxon>
        <taxon>Actinomycetes</taxon>
        <taxon>Micrococcales</taxon>
        <taxon>Micrococcaceae</taxon>
        <taxon>Arthrobacter</taxon>
    </lineage>
</organism>
<dbReference type="InterPro" id="IPR036962">
    <property type="entry name" value="Glyco_hydro_3_N_sf"/>
</dbReference>
<evidence type="ECO:0000313" key="9">
    <source>
        <dbReference type="EMBL" id="AUZ86901.1"/>
    </source>
</evidence>
<evidence type="ECO:0000256" key="1">
    <source>
        <dbReference type="ARBA" id="ARBA00000448"/>
    </source>
</evidence>
<dbReference type="Proteomes" id="UP000239187">
    <property type="component" value="Chromosome"/>
</dbReference>
<keyword evidence="5" id="KW-0378">Hydrolase</keyword>
<evidence type="ECO:0000256" key="7">
    <source>
        <dbReference type="SAM" id="MobiDB-lite"/>
    </source>
</evidence>
<dbReference type="InterPro" id="IPR051915">
    <property type="entry name" value="Cellulose_Degrad_GH3"/>
</dbReference>
<evidence type="ECO:0000256" key="6">
    <source>
        <dbReference type="ARBA" id="ARBA00023295"/>
    </source>
</evidence>
<comment type="catalytic activity">
    <reaction evidence="1">
        <text>Hydrolysis of terminal, non-reducing beta-D-glucosyl residues with release of beta-D-glucose.</text>
        <dbReference type="EC" id="3.2.1.21"/>
    </reaction>
</comment>
<dbReference type="EMBL" id="CP024915">
    <property type="protein sequence ID" value="AUZ86901.1"/>
    <property type="molecule type" value="Genomic_DNA"/>
</dbReference>
<dbReference type="Gene3D" id="3.20.20.300">
    <property type="entry name" value="Glycoside hydrolase, family 3, N-terminal domain"/>
    <property type="match status" value="1"/>
</dbReference>
<keyword evidence="6" id="KW-0326">Glycosidase</keyword>
<dbReference type="RefSeq" id="WP_208740770.1">
    <property type="nucleotide sequence ID" value="NZ_CP024915.1"/>
</dbReference>
<dbReference type="GO" id="GO:0009251">
    <property type="term" value="P:glucan catabolic process"/>
    <property type="evidence" value="ECO:0007669"/>
    <property type="project" value="TreeGrafter"/>
</dbReference>
<dbReference type="GO" id="GO:0008422">
    <property type="term" value="F:beta-glucosidase activity"/>
    <property type="evidence" value="ECO:0007669"/>
    <property type="project" value="UniProtKB-EC"/>
</dbReference>
<dbReference type="InterPro" id="IPR017853">
    <property type="entry name" value="GH"/>
</dbReference>
<dbReference type="SUPFAM" id="SSF51445">
    <property type="entry name" value="(Trans)glycosidases"/>
    <property type="match status" value="1"/>
</dbReference>
<evidence type="ECO:0000313" key="10">
    <source>
        <dbReference type="Proteomes" id="UP000239187"/>
    </source>
</evidence>
<keyword evidence="4" id="KW-0732">Signal</keyword>
<feature type="compositionally biased region" description="Basic and acidic residues" evidence="7">
    <location>
        <begin position="1"/>
        <end position="11"/>
    </location>
</feature>
<dbReference type="Pfam" id="PF00933">
    <property type="entry name" value="Glyco_hydro_3"/>
    <property type="match status" value="1"/>
</dbReference>
<evidence type="ECO:0000256" key="5">
    <source>
        <dbReference type="ARBA" id="ARBA00022801"/>
    </source>
</evidence>
<comment type="similarity">
    <text evidence="2">Belongs to the glycosyl hydrolase 3 family.</text>
</comment>
<feature type="domain" description="Glycoside hydrolase family 3 N-terminal" evidence="8">
    <location>
        <begin position="108"/>
        <end position="385"/>
    </location>
</feature>
<dbReference type="PRINTS" id="PR00133">
    <property type="entry name" value="GLHYDRLASE3"/>
</dbReference>